<dbReference type="InterPro" id="IPR051217">
    <property type="entry name" value="Insect_Cuticle_Struc_Prot"/>
</dbReference>
<feature type="compositionally biased region" description="Gly residues" evidence="3">
    <location>
        <begin position="44"/>
        <end position="55"/>
    </location>
</feature>
<dbReference type="InParanoid" id="A0A1V9X6L5"/>
<sequence length="179" mass="18472">YHADESGFHADIVTNELGTESKDPADVTIQSSAPTGAEAAATGPSGGSSSGVVRSGGHGGVRHAVVLFAVATLAAGRHAKLDADQSGYLLSHPESSFQRHEGNSNTQGRVSGSYSFKLPGGRERTVVYTADENGYRAEVMTNKLDTESKKFADVVIYSVAPTGAEAALLAPSASHVNRG</sequence>
<dbReference type="InterPro" id="IPR000618">
    <property type="entry name" value="Insect_cuticle"/>
</dbReference>
<evidence type="ECO:0000256" key="1">
    <source>
        <dbReference type="ARBA" id="ARBA00022460"/>
    </source>
</evidence>
<proteinExistence type="predicted"/>
<evidence type="ECO:0000313" key="5">
    <source>
        <dbReference type="Proteomes" id="UP000192247"/>
    </source>
</evidence>
<dbReference type="PROSITE" id="PS51155">
    <property type="entry name" value="CHIT_BIND_RR_2"/>
    <property type="match status" value="1"/>
</dbReference>
<dbReference type="OrthoDB" id="6381807at2759"/>
<feature type="non-terminal residue" evidence="4">
    <location>
        <position position="1"/>
    </location>
</feature>
<dbReference type="GO" id="GO:0005615">
    <property type="term" value="C:extracellular space"/>
    <property type="evidence" value="ECO:0007669"/>
    <property type="project" value="TreeGrafter"/>
</dbReference>
<reference evidence="4 5" key="1">
    <citation type="journal article" date="2017" name="Gigascience">
        <title>Draft genome of the honey bee ectoparasitic mite, Tropilaelaps mercedesae, is shaped by the parasitic life history.</title>
        <authorList>
            <person name="Dong X."/>
            <person name="Armstrong S.D."/>
            <person name="Xia D."/>
            <person name="Makepeace B.L."/>
            <person name="Darby A.C."/>
            <person name="Kadowaki T."/>
        </authorList>
    </citation>
    <scope>NUCLEOTIDE SEQUENCE [LARGE SCALE GENOMIC DNA]</scope>
    <source>
        <strain evidence="4">Wuxi-XJTLU</strain>
    </source>
</reference>
<dbReference type="GO" id="GO:0042302">
    <property type="term" value="F:structural constituent of cuticle"/>
    <property type="evidence" value="ECO:0007669"/>
    <property type="project" value="UniProtKB-UniRule"/>
</dbReference>
<gene>
    <name evidence="4" type="ORF">BIW11_12514</name>
</gene>
<evidence type="ECO:0000256" key="2">
    <source>
        <dbReference type="PROSITE-ProRule" id="PRU00497"/>
    </source>
</evidence>
<dbReference type="PANTHER" id="PTHR12236">
    <property type="entry name" value="STRUCTURAL CONTITUENT OF CUTICLE"/>
    <property type="match status" value="1"/>
</dbReference>
<feature type="compositionally biased region" description="Low complexity" evidence="3">
    <location>
        <begin position="31"/>
        <end position="43"/>
    </location>
</feature>
<keyword evidence="5" id="KW-1185">Reference proteome</keyword>
<name>A0A1V9X6L5_9ACAR</name>
<dbReference type="Pfam" id="PF00379">
    <property type="entry name" value="Chitin_bind_4"/>
    <property type="match status" value="1"/>
</dbReference>
<dbReference type="PANTHER" id="PTHR12236:SF79">
    <property type="entry name" value="CUTICULAR PROTEIN 50CB-RELATED"/>
    <property type="match status" value="1"/>
</dbReference>
<accession>A0A1V9X6L5</accession>
<feature type="region of interest" description="Disordered" evidence="3">
    <location>
        <begin position="16"/>
        <end position="55"/>
    </location>
</feature>
<dbReference type="GO" id="GO:0031012">
    <property type="term" value="C:extracellular matrix"/>
    <property type="evidence" value="ECO:0007669"/>
    <property type="project" value="TreeGrafter"/>
</dbReference>
<evidence type="ECO:0000256" key="3">
    <source>
        <dbReference type="SAM" id="MobiDB-lite"/>
    </source>
</evidence>
<protein>
    <submittedName>
        <fullName evidence="4">Cuticle protein 10.9-like</fullName>
    </submittedName>
</protein>
<keyword evidence="1 2" id="KW-0193">Cuticle</keyword>
<comment type="caution">
    <text evidence="4">The sequence shown here is derived from an EMBL/GenBank/DDBJ whole genome shotgun (WGS) entry which is preliminary data.</text>
</comment>
<feature type="compositionally biased region" description="Polar residues" evidence="3">
    <location>
        <begin position="103"/>
        <end position="114"/>
    </location>
</feature>
<organism evidence="4 5">
    <name type="scientific">Tropilaelaps mercedesae</name>
    <dbReference type="NCBI Taxonomy" id="418985"/>
    <lineage>
        <taxon>Eukaryota</taxon>
        <taxon>Metazoa</taxon>
        <taxon>Ecdysozoa</taxon>
        <taxon>Arthropoda</taxon>
        <taxon>Chelicerata</taxon>
        <taxon>Arachnida</taxon>
        <taxon>Acari</taxon>
        <taxon>Parasitiformes</taxon>
        <taxon>Mesostigmata</taxon>
        <taxon>Gamasina</taxon>
        <taxon>Dermanyssoidea</taxon>
        <taxon>Laelapidae</taxon>
        <taxon>Tropilaelaps</taxon>
    </lineage>
</organism>
<dbReference type="AlphaFoldDB" id="A0A1V9X6L5"/>
<feature type="region of interest" description="Disordered" evidence="3">
    <location>
        <begin position="94"/>
        <end position="116"/>
    </location>
</feature>
<evidence type="ECO:0000313" key="4">
    <source>
        <dbReference type="EMBL" id="OQR69036.1"/>
    </source>
</evidence>
<dbReference type="Proteomes" id="UP000192247">
    <property type="component" value="Unassembled WGS sequence"/>
</dbReference>
<dbReference type="EMBL" id="MNPL01022450">
    <property type="protein sequence ID" value="OQR69036.1"/>
    <property type="molecule type" value="Genomic_DNA"/>
</dbReference>